<name>A0AAW1P1C2_9CHLO</name>
<dbReference type="PRINTS" id="PR00723">
    <property type="entry name" value="SUBTILISIN"/>
</dbReference>
<dbReference type="SUPFAM" id="SSF52743">
    <property type="entry name" value="Subtilisin-like"/>
    <property type="match status" value="1"/>
</dbReference>
<dbReference type="Pfam" id="PF23090">
    <property type="entry name" value="MBTPS1_4th"/>
    <property type="match status" value="1"/>
</dbReference>
<organism evidence="13 14">
    <name type="scientific">Symbiochloris irregularis</name>
    <dbReference type="NCBI Taxonomy" id="706552"/>
    <lineage>
        <taxon>Eukaryota</taxon>
        <taxon>Viridiplantae</taxon>
        <taxon>Chlorophyta</taxon>
        <taxon>core chlorophytes</taxon>
        <taxon>Trebouxiophyceae</taxon>
        <taxon>Trebouxiales</taxon>
        <taxon>Trebouxiaceae</taxon>
        <taxon>Symbiochloris</taxon>
    </lineage>
</organism>
<feature type="compositionally biased region" description="Basic and acidic residues" evidence="6">
    <location>
        <begin position="1080"/>
        <end position="1104"/>
    </location>
</feature>
<dbReference type="InterPro" id="IPR057060">
    <property type="entry name" value="MBTPS1_3rd"/>
</dbReference>
<feature type="chain" id="PRO_5043418796" description="Subtilisin" evidence="8">
    <location>
        <begin position="20"/>
        <end position="1191"/>
    </location>
</feature>
<dbReference type="PROSITE" id="PS00138">
    <property type="entry name" value="SUBTILASE_SER"/>
    <property type="match status" value="1"/>
</dbReference>
<evidence type="ECO:0000256" key="3">
    <source>
        <dbReference type="ARBA" id="ARBA00022801"/>
    </source>
</evidence>
<evidence type="ECO:0000256" key="7">
    <source>
        <dbReference type="SAM" id="Phobius"/>
    </source>
</evidence>
<dbReference type="InterPro" id="IPR023828">
    <property type="entry name" value="Peptidase_S8_Ser-AS"/>
</dbReference>
<feature type="domain" description="Peptidase S8/S53" evidence="9">
    <location>
        <begin position="261"/>
        <end position="488"/>
    </location>
</feature>
<gene>
    <name evidence="13" type="ORF">WJX73_010475</name>
</gene>
<dbReference type="AlphaFoldDB" id="A0AAW1P1C2"/>
<dbReference type="Pfam" id="PF23001">
    <property type="entry name" value="MBTP1_N"/>
    <property type="match status" value="1"/>
</dbReference>
<feature type="compositionally biased region" description="Polar residues" evidence="6">
    <location>
        <begin position="1033"/>
        <end position="1053"/>
    </location>
</feature>
<evidence type="ECO:0000256" key="2">
    <source>
        <dbReference type="ARBA" id="ARBA00022670"/>
    </source>
</evidence>
<protein>
    <recommendedName>
        <fullName evidence="15">Subtilisin</fullName>
    </recommendedName>
</protein>
<dbReference type="PANTHER" id="PTHR43806:SF7">
    <property type="entry name" value="MEMBRANE-BOUND TRANSCRIPTION FACTOR SITE-1 PROTEASE"/>
    <property type="match status" value="1"/>
</dbReference>
<comment type="caution">
    <text evidence="5">Lacks conserved residue(s) required for the propagation of feature annotation.</text>
</comment>
<evidence type="ECO:0000259" key="10">
    <source>
        <dbReference type="Pfam" id="PF23001"/>
    </source>
</evidence>
<keyword evidence="14" id="KW-1185">Reference proteome</keyword>
<dbReference type="Pfam" id="PF23094">
    <property type="entry name" value="MBTPS1_3rd"/>
    <property type="match status" value="1"/>
</dbReference>
<keyword evidence="7" id="KW-0812">Transmembrane</keyword>
<proteinExistence type="inferred from homology"/>
<feature type="region of interest" description="Disordered" evidence="6">
    <location>
        <begin position="41"/>
        <end position="93"/>
    </location>
</feature>
<dbReference type="Pfam" id="PF00082">
    <property type="entry name" value="Peptidase_S8"/>
    <property type="match status" value="1"/>
</dbReference>
<dbReference type="GO" id="GO:0006508">
    <property type="term" value="P:proteolysis"/>
    <property type="evidence" value="ECO:0007669"/>
    <property type="project" value="UniProtKB-KW"/>
</dbReference>
<dbReference type="EMBL" id="JALJOQ010000073">
    <property type="protein sequence ID" value="KAK9802011.1"/>
    <property type="molecule type" value="Genomic_DNA"/>
</dbReference>
<dbReference type="PROSITE" id="PS51892">
    <property type="entry name" value="SUBTILASE"/>
    <property type="match status" value="1"/>
</dbReference>
<dbReference type="PROSITE" id="PS00137">
    <property type="entry name" value="SUBTILASE_HIS"/>
    <property type="match status" value="1"/>
</dbReference>
<evidence type="ECO:0000256" key="8">
    <source>
        <dbReference type="SAM" id="SignalP"/>
    </source>
</evidence>
<dbReference type="InterPro" id="IPR050131">
    <property type="entry name" value="Peptidase_S8_subtilisin-like"/>
</dbReference>
<comment type="caution">
    <text evidence="13">The sequence shown here is derived from an EMBL/GenBank/DDBJ whole genome shotgun (WGS) entry which is preliminary data.</text>
</comment>
<reference evidence="13 14" key="1">
    <citation type="journal article" date="2024" name="Nat. Commun.">
        <title>Phylogenomics reveals the evolutionary origins of lichenization in chlorophyte algae.</title>
        <authorList>
            <person name="Puginier C."/>
            <person name="Libourel C."/>
            <person name="Otte J."/>
            <person name="Skaloud P."/>
            <person name="Haon M."/>
            <person name="Grisel S."/>
            <person name="Petersen M."/>
            <person name="Berrin J.G."/>
            <person name="Delaux P.M."/>
            <person name="Dal Grande F."/>
            <person name="Keller J."/>
        </authorList>
    </citation>
    <scope>NUCLEOTIDE SEQUENCE [LARGE SCALE GENOMIC DNA]</scope>
    <source>
        <strain evidence="13 14">SAG 2036</strain>
    </source>
</reference>
<dbReference type="InterPro" id="IPR057032">
    <property type="entry name" value="MBTPS1_4th"/>
</dbReference>
<keyword evidence="4" id="KW-0720">Serine protease</keyword>
<evidence type="ECO:0000256" key="5">
    <source>
        <dbReference type="PROSITE-ProRule" id="PRU01240"/>
    </source>
</evidence>
<feature type="transmembrane region" description="Helical" evidence="7">
    <location>
        <begin position="1124"/>
        <end position="1141"/>
    </location>
</feature>
<dbReference type="InterPro" id="IPR022398">
    <property type="entry name" value="Peptidase_S8_His-AS"/>
</dbReference>
<keyword evidence="7" id="KW-0472">Membrane</keyword>
<feature type="signal peptide" evidence="8">
    <location>
        <begin position="1"/>
        <end position="19"/>
    </location>
</feature>
<evidence type="ECO:0000256" key="6">
    <source>
        <dbReference type="SAM" id="MobiDB-lite"/>
    </source>
</evidence>
<dbReference type="InterPro" id="IPR036852">
    <property type="entry name" value="Peptidase_S8/S53_dom_sf"/>
</dbReference>
<dbReference type="InterPro" id="IPR055143">
    <property type="entry name" value="MBTP1_N"/>
</dbReference>
<keyword evidence="3" id="KW-0378">Hydrolase</keyword>
<sequence length="1191" mass="129018">MPGSLLLAVILALITLSSSSPPASGPGSFCPWPALKQPHNGTGSVRGTCGGFSAGRTSSQQDQRPKSQAGTTEGPYTEGHTGQAENHGQPGEHWEAEPLAGEFIVRFNSYRMQDDHQQALEKALRRHSTHDNDAWRWLPRNNAAMQYPTDFGLLAVDAAASAWVQAALQALPFVKDVHAQMRVRRLLVWEGGSQGSHASGEWSEQQGAGGPAEAGRGGERSLESMWMVGEDPSNPHIRKRPGRWSTKLRIRADHPHVKNIRERTNWTHEPTLEDGLGHGTFVAGVIGGSDLNCPGFAPEVELYTFRVFTNDQVSYTSWFLDAFNYAMATEMNVVNLSIGGPDYLDQPFVEKVWEITGSGILMVSAIGNDGPLYGTLNNPADQSDVIGVGGIDYADRVAAFSSRGMSTWELPKGYGRAKPDVMAYGRDVMGSRIQGGCRSLSGTSVASPVVAGAVCLLASAVPPEKRWHYSGGILNPASMKQALVEGAVPIPGINMFEQGQGKLHLLHSADILRNYTPRASVVPAALNLNECPYLWPFCRQPLYAGALPTIFNATVLNGMGLTGKFEKEPIFTATNEGGTYLDILFEHSDVLWPWSGHLALYLRVVPEGERFEGEARGVVTFSIISPGARGETEPRRSNVTLPIQLDIIPTPPREKRIIWDQFHSMRYPPAYIPRDALDVRNDILDWHGDHPHTNFHEVYDGLRDAGYFLEILGSPVTCFDPKQYGAIMIVDPEEEVHEDEVAALAAHVGIHGLGLVVFGEWYNVDNMVKMRFFDDNTRSWWTPVTGGANVPALNQLLDPFGIAFGDAVLEGQLTLDNDKLFYASGANIARFPAGGYIHSAPLADKAVTGVAQTVGKFGGAGTTQHAILGMTRYQAGGVAVYGDSNCLDSSHRRSNCQALLHTMLRFVTQGEKQGPLFAPEAQLAEQLGAAGMPLPTRRVDVDLNNISRVKGSPLVCHANTPKEFQTPVSVHRGGNDEQRAAAVTVLKEQAILPGSTTLANVSTAHSNVDAAAADATSAQQHAALHTAAKEGAGNNTGTSPQQSGSPPVNQSTVDDPATKRKLDDQTLLDSGKDALQNDEQSSKVEKPDEGNKRRREPRVPDTSRNRVSGGGVGGIFDALGRMQLLPQIFAVAGVVGVFVLWHMTRRRRAYNGHGEDMSPRSKSRLGPRSLFDIKNLLTARGRSTHRGLVEN</sequence>
<keyword evidence="8" id="KW-0732">Signal</keyword>
<dbReference type="Proteomes" id="UP001465755">
    <property type="component" value="Unassembled WGS sequence"/>
</dbReference>
<evidence type="ECO:0000313" key="14">
    <source>
        <dbReference type="Proteomes" id="UP001465755"/>
    </source>
</evidence>
<feature type="domain" description="Membrane-bound transcription factor site-1 protease-like N-terminal" evidence="10">
    <location>
        <begin position="101"/>
        <end position="180"/>
    </location>
</feature>
<evidence type="ECO:0000313" key="13">
    <source>
        <dbReference type="EMBL" id="KAK9802011.1"/>
    </source>
</evidence>
<evidence type="ECO:0008006" key="15">
    <source>
        <dbReference type="Google" id="ProtNLM"/>
    </source>
</evidence>
<dbReference type="Gene3D" id="3.40.50.200">
    <property type="entry name" value="Peptidase S8/S53 domain"/>
    <property type="match status" value="1"/>
</dbReference>
<evidence type="ECO:0000259" key="12">
    <source>
        <dbReference type="Pfam" id="PF23094"/>
    </source>
</evidence>
<dbReference type="GO" id="GO:0004252">
    <property type="term" value="F:serine-type endopeptidase activity"/>
    <property type="evidence" value="ECO:0007669"/>
    <property type="project" value="InterPro"/>
</dbReference>
<evidence type="ECO:0000256" key="1">
    <source>
        <dbReference type="ARBA" id="ARBA00011073"/>
    </source>
</evidence>
<feature type="compositionally biased region" description="Polar residues" evidence="6">
    <location>
        <begin position="55"/>
        <end position="71"/>
    </location>
</feature>
<evidence type="ECO:0000259" key="9">
    <source>
        <dbReference type="Pfam" id="PF00082"/>
    </source>
</evidence>
<keyword evidence="2" id="KW-0645">Protease</keyword>
<dbReference type="GO" id="GO:0005794">
    <property type="term" value="C:Golgi apparatus"/>
    <property type="evidence" value="ECO:0007669"/>
    <property type="project" value="TreeGrafter"/>
</dbReference>
<feature type="region of interest" description="Disordered" evidence="6">
    <location>
        <begin position="1030"/>
        <end position="1111"/>
    </location>
</feature>
<dbReference type="PANTHER" id="PTHR43806">
    <property type="entry name" value="PEPTIDASE S8"/>
    <property type="match status" value="1"/>
</dbReference>
<comment type="similarity">
    <text evidence="1 5">Belongs to the peptidase S8 family.</text>
</comment>
<dbReference type="InterPro" id="IPR015500">
    <property type="entry name" value="Peptidase_S8_subtilisin-rel"/>
</dbReference>
<feature type="region of interest" description="Disordered" evidence="6">
    <location>
        <begin position="195"/>
        <end position="219"/>
    </location>
</feature>
<keyword evidence="7" id="KW-1133">Transmembrane helix</keyword>
<dbReference type="InterPro" id="IPR000209">
    <property type="entry name" value="Peptidase_S8/S53_dom"/>
</dbReference>
<evidence type="ECO:0000256" key="4">
    <source>
        <dbReference type="ARBA" id="ARBA00022825"/>
    </source>
</evidence>
<evidence type="ECO:0000259" key="11">
    <source>
        <dbReference type="Pfam" id="PF23090"/>
    </source>
</evidence>
<feature type="domain" description="MBTPS1 third" evidence="12">
    <location>
        <begin position="522"/>
        <end position="650"/>
    </location>
</feature>
<accession>A0AAW1P1C2</accession>
<feature type="domain" description="MBTPS1 fourth" evidence="11">
    <location>
        <begin position="651"/>
        <end position="918"/>
    </location>
</feature>